<evidence type="ECO:0000313" key="15">
    <source>
        <dbReference type="Proteomes" id="UP000198384"/>
    </source>
</evidence>
<dbReference type="Pfam" id="PF00593">
    <property type="entry name" value="TonB_dep_Rec_b-barrel"/>
    <property type="match status" value="1"/>
</dbReference>
<keyword evidence="7 10" id="KW-0472">Membrane</keyword>
<name>A0A238XZW7_9FLAO</name>
<evidence type="ECO:0000259" key="12">
    <source>
        <dbReference type="Pfam" id="PF00593"/>
    </source>
</evidence>
<dbReference type="Gene3D" id="2.40.170.20">
    <property type="entry name" value="TonB-dependent receptor, beta-barrel domain"/>
    <property type="match status" value="1"/>
</dbReference>
<evidence type="ECO:0000256" key="7">
    <source>
        <dbReference type="ARBA" id="ARBA00023136"/>
    </source>
</evidence>
<dbReference type="OrthoDB" id="9758472at2"/>
<keyword evidence="15" id="KW-1185">Reference proteome</keyword>
<evidence type="ECO:0000256" key="6">
    <source>
        <dbReference type="ARBA" id="ARBA00023077"/>
    </source>
</evidence>
<evidence type="ECO:0000256" key="1">
    <source>
        <dbReference type="ARBA" id="ARBA00004571"/>
    </source>
</evidence>
<dbReference type="InterPro" id="IPR039426">
    <property type="entry name" value="TonB-dep_rcpt-like"/>
</dbReference>
<keyword evidence="9 10" id="KW-0998">Cell outer membrane</keyword>
<dbReference type="PROSITE" id="PS52016">
    <property type="entry name" value="TONB_DEPENDENT_REC_3"/>
    <property type="match status" value="1"/>
</dbReference>
<dbReference type="PANTHER" id="PTHR30069:SF29">
    <property type="entry name" value="HEMOGLOBIN AND HEMOGLOBIN-HAPTOGLOBIN-BINDING PROTEIN 1-RELATED"/>
    <property type="match status" value="1"/>
</dbReference>
<evidence type="ECO:0000256" key="11">
    <source>
        <dbReference type="RuleBase" id="RU003357"/>
    </source>
</evidence>
<dbReference type="RefSeq" id="WP_089382185.1">
    <property type="nucleotide sequence ID" value="NZ_FZNT01000007.1"/>
</dbReference>
<dbReference type="GO" id="GO:0015344">
    <property type="term" value="F:siderophore uptake transmembrane transporter activity"/>
    <property type="evidence" value="ECO:0007669"/>
    <property type="project" value="TreeGrafter"/>
</dbReference>
<evidence type="ECO:0000256" key="3">
    <source>
        <dbReference type="ARBA" id="ARBA00022452"/>
    </source>
</evidence>
<evidence type="ECO:0000256" key="4">
    <source>
        <dbReference type="ARBA" id="ARBA00022692"/>
    </source>
</evidence>
<comment type="subcellular location">
    <subcellularLocation>
        <location evidence="1 10">Cell outer membrane</location>
        <topology evidence="1 10">Multi-pass membrane protein</topology>
    </subcellularLocation>
</comment>
<dbReference type="EMBL" id="FZNT01000007">
    <property type="protein sequence ID" value="SNR64596.1"/>
    <property type="molecule type" value="Genomic_DNA"/>
</dbReference>
<keyword evidence="3 10" id="KW-1134">Transmembrane beta strand</keyword>
<dbReference type="Pfam" id="PF07715">
    <property type="entry name" value="Plug"/>
    <property type="match status" value="1"/>
</dbReference>
<accession>A0A238XZW7</accession>
<keyword evidence="4 10" id="KW-0812">Transmembrane</keyword>
<evidence type="ECO:0000256" key="2">
    <source>
        <dbReference type="ARBA" id="ARBA00022448"/>
    </source>
</evidence>
<evidence type="ECO:0000256" key="9">
    <source>
        <dbReference type="ARBA" id="ARBA00023237"/>
    </source>
</evidence>
<dbReference type="InterPro" id="IPR000531">
    <property type="entry name" value="Beta-barrel_TonB"/>
</dbReference>
<feature type="domain" description="TonB-dependent receptor plug" evidence="13">
    <location>
        <begin position="48"/>
        <end position="153"/>
    </location>
</feature>
<evidence type="ECO:0000259" key="13">
    <source>
        <dbReference type="Pfam" id="PF07715"/>
    </source>
</evidence>
<dbReference type="InterPro" id="IPR012910">
    <property type="entry name" value="Plug_dom"/>
</dbReference>
<keyword evidence="8" id="KW-0675">Receptor</keyword>
<sequence>MKIKITLIIVTLFYIIQAKAQVEPIKKDTVKLKEVVVTSNRISVPFSKTSRTINIISSDDILKSSTTNVPDLLQNVTGVDVRRRGVDGMQSDLFIRGGNFNQTLLLIDGIKMDDPQTGHHTMNGVLSFADIERIEVVKGPAARVYGQNAFTGAVNLVSKKVTENSLNVGVNYGSYNNLKVGASVGQTYTDGNLFASVTYQESDGYRYNTDFENVMAFLKSDFKNFNLTTSFAQRNFGANGFYASPAYIDQYEETQTSLVALSANYGSETVKIKPRIYWRRNQDMYLFLRQDPDYFRNLHISNKIGVETNVEISSKVGKTGIGFDASRIFLVSNNLGDHNRTSITGFVEQRFVLSNERLDITPGVAVSYFSDFGTEAFPGIDVGYKVSDVVRIYGDFGYTYRVPTFTEMFYVGPTTIGNPDLEPESALSEEIGIKIKGRNINFDMAIFNRKSENLIDWSKDNEEDKWETRNFSEVKTNGIEASINYNFNFLRYNQNLLVAYTYINDDILDAGVEYTRYSLNSIKHQFNTGFNFQVTPIFTENISYRYVQRTDGESYNVVDARISANLKNGMQFSCIANNIFNAEYTETNLVPMPKGNVMFGFTYSIY</sequence>
<evidence type="ECO:0000256" key="8">
    <source>
        <dbReference type="ARBA" id="ARBA00023170"/>
    </source>
</evidence>
<dbReference type="InterPro" id="IPR036942">
    <property type="entry name" value="Beta-barrel_TonB_sf"/>
</dbReference>
<proteinExistence type="inferred from homology"/>
<comment type="similarity">
    <text evidence="10 11">Belongs to the TonB-dependent receptor family.</text>
</comment>
<protein>
    <submittedName>
        <fullName evidence="14">Iron complex outermembrane recepter protein</fullName>
    </submittedName>
</protein>
<dbReference type="AlphaFoldDB" id="A0A238XZW7"/>
<dbReference type="Gene3D" id="2.170.130.10">
    <property type="entry name" value="TonB-dependent receptor, plug domain"/>
    <property type="match status" value="1"/>
</dbReference>
<feature type="domain" description="TonB-dependent receptor-like beta-barrel" evidence="12">
    <location>
        <begin position="172"/>
        <end position="573"/>
    </location>
</feature>
<dbReference type="SUPFAM" id="SSF56935">
    <property type="entry name" value="Porins"/>
    <property type="match status" value="1"/>
</dbReference>
<evidence type="ECO:0000313" key="14">
    <source>
        <dbReference type="EMBL" id="SNR64596.1"/>
    </source>
</evidence>
<dbReference type="Proteomes" id="UP000198384">
    <property type="component" value="Unassembled WGS sequence"/>
</dbReference>
<dbReference type="GO" id="GO:0009279">
    <property type="term" value="C:cell outer membrane"/>
    <property type="evidence" value="ECO:0007669"/>
    <property type="project" value="UniProtKB-SubCell"/>
</dbReference>
<organism evidence="14 15">
    <name type="scientific">Lutibacter agarilyticus</name>
    <dbReference type="NCBI Taxonomy" id="1109740"/>
    <lineage>
        <taxon>Bacteria</taxon>
        <taxon>Pseudomonadati</taxon>
        <taxon>Bacteroidota</taxon>
        <taxon>Flavobacteriia</taxon>
        <taxon>Flavobacteriales</taxon>
        <taxon>Flavobacteriaceae</taxon>
        <taxon>Lutibacter</taxon>
    </lineage>
</organism>
<dbReference type="GO" id="GO:0044718">
    <property type="term" value="P:siderophore transmembrane transport"/>
    <property type="evidence" value="ECO:0007669"/>
    <property type="project" value="TreeGrafter"/>
</dbReference>
<keyword evidence="2 10" id="KW-0813">Transport</keyword>
<gene>
    <name evidence="14" type="ORF">SAMN06265371_107202</name>
</gene>
<dbReference type="InterPro" id="IPR037066">
    <property type="entry name" value="Plug_dom_sf"/>
</dbReference>
<reference evidence="14 15" key="1">
    <citation type="submission" date="2017-06" db="EMBL/GenBank/DDBJ databases">
        <authorList>
            <person name="Kim H.J."/>
            <person name="Triplett B.A."/>
        </authorList>
    </citation>
    <scope>NUCLEOTIDE SEQUENCE [LARGE SCALE GENOMIC DNA]</scope>
    <source>
        <strain evidence="14 15">DSM 29150</strain>
    </source>
</reference>
<evidence type="ECO:0000256" key="10">
    <source>
        <dbReference type="PROSITE-ProRule" id="PRU01360"/>
    </source>
</evidence>
<keyword evidence="6 11" id="KW-0798">TonB box</keyword>
<dbReference type="PANTHER" id="PTHR30069">
    <property type="entry name" value="TONB-DEPENDENT OUTER MEMBRANE RECEPTOR"/>
    <property type="match status" value="1"/>
</dbReference>
<evidence type="ECO:0000256" key="5">
    <source>
        <dbReference type="ARBA" id="ARBA00022729"/>
    </source>
</evidence>
<keyword evidence="5" id="KW-0732">Signal</keyword>